<dbReference type="EMBL" id="JAUUTY010000003">
    <property type="protein sequence ID" value="KAK1670727.1"/>
    <property type="molecule type" value="Genomic_DNA"/>
</dbReference>
<feature type="region of interest" description="Disordered" evidence="1">
    <location>
        <begin position="1"/>
        <end position="33"/>
    </location>
</feature>
<dbReference type="PANTHER" id="PTHR33165">
    <property type="entry name" value="F-BOX DOMAIN CONTAINING PROTEIN-LIKE-RELATED"/>
    <property type="match status" value="1"/>
</dbReference>
<comment type="caution">
    <text evidence="3">The sequence shown here is derived from an EMBL/GenBank/DDBJ whole genome shotgun (WGS) entry which is preliminary data.</text>
</comment>
<protein>
    <recommendedName>
        <fullName evidence="5">DUF295 domain-containing protein</fullName>
    </recommendedName>
</protein>
<organism evidence="3 4">
    <name type="scientific">Lolium multiflorum</name>
    <name type="common">Italian ryegrass</name>
    <name type="synonym">Lolium perenne subsp. multiflorum</name>
    <dbReference type="NCBI Taxonomy" id="4521"/>
    <lineage>
        <taxon>Eukaryota</taxon>
        <taxon>Viridiplantae</taxon>
        <taxon>Streptophyta</taxon>
        <taxon>Embryophyta</taxon>
        <taxon>Tracheophyta</taxon>
        <taxon>Spermatophyta</taxon>
        <taxon>Magnoliopsida</taxon>
        <taxon>Liliopsida</taxon>
        <taxon>Poales</taxon>
        <taxon>Poaceae</taxon>
        <taxon>BOP clade</taxon>
        <taxon>Pooideae</taxon>
        <taxon>Poodae</taxon>
        <taxon>Poeae</taxon>
        <taxon>Poeae Chloroplast Group 2 (Poeae type)</taxon>
        <taxon>Loliodinae</taxon>
        <taxon>Loliinae</taxon>
        <taxon>Lolium</taxon>
    </lineage>
</organism>
<proteinExistence type="predicted"/>
<dbReference type="PANTHER" id="PTHR33165:SF11">
    <property type="entry name" value="F-BOX DOMAIN-CONTAINING PROTEIN"/>
    <property type="match status" value="1"/>
</dbReference>
<dbReference type="AlphaFoldDB" id="A0AAD8T5X4"/>
<evidence type="ECO:0000256" key="1">
    <source>
        <dbReference type="SAM" id="MobiDB-lite"/>
    </source>
</evidence>
<accession>A0AAD8T5X4</accession>
<dbReference type="Proteomes" id="UP001231189">
    <property type="component" value="Unassembled WGS sequence"/>
</dbReference>
<evidence type="ECO:0000313" key="3">
    <source>
        <dbReference type="EMBL" id="KAK1670737.1"/>
    </source>
</evidence>
<keyword evidence="4" id="KW-1185">Reference proteome</keyword>
<sequence>MAAAPTEDPTPSATSDLPLAKRRKRDDPSYLETWPVTPATAAAGGWSSLPDDLVRRIADSFLATNDLDHYMCLRAVCPSWRAATDDPKNNTFDTRFSPRTWIILDEQHDDDHELLLLNVATGRFLRKKLPLLREYYIVATTPNGSFILADRSPPHAARLFNPLTGVLTRFVAPVPPDATVANVASLAIILLGDSSRKVYTAVPRREGFNARDYQQGLYNFFRKAVVGGAYSHVSGAAFGDVVAKLFDLLRLLYVDPVKCFSSDYLGDANDVRCFIVGLDAHMLLVMIICGSPSVIKVNTETGSIGPMHNISRFAIFIGHRRCLAVDTNRFPGIEANCLYYTEHLGSSARICKYNLKDCKEEVISEAAEFMKQDKQFILIADRPFTIIHLLCSYTINILDSQLVLQQMS</sequence>
<gene>
    <name evidence="2" type="ORF">QYE76_058886</name>
    <name evidence="3" type="ORF">QYE76_058896</name>
</gene>
<reference evidence="3" key="1">
    <citation type="submission" date="2023-07" db="EMBL/GenBank/DDBJ databases">
        <title>A chromosome-level genome assembly of Lolium multiflorum.</title>
        <authorList>
            <person name="Chen Y."/>
            <person name="Copetti D."/>
            <person name="Kolliker R."/>
            <person name="Studer B."/>
        </authorList>
    </citation>
    <scope>NUCLEOTIDE SEQUENCE</scope>
    <source>
        <strain evidence="3">02402/16</strain>
        <tissue evidence="3">Leaf</tissue>
    </source>
</reference>
<evidence type="ECO:0000313" key="2">
    <source>
        <dbReference type="EMBL" id="KAK1670727.1"/>
    </source>
</evidence>
<evidence type="ECO:0008006" key="5">
    <source>
        <dbReference type="Google" id="ProtNLM"/>
    </source>
</evidence>
<name>A0AAD8T5X4_LOLMU</name>
<dbReference type="EMBL" id="JAUUTY010000003">
    <property type="protein sequence ID" value="KAK1670737.1"/>
    <property type="molecule type" value="Genomic_DNA"/>
</dbReference>
<evidence type="ECO:0000313" key="4">
    <source>
        <dbReference type="Proteomes" id="UP001231189"/>
    </source>
</evidence>